<accession>A0ACB8EM14</accession>
<gene>
    <name evidence="1" type="ORF">K3G42_031288</name>
</gene>
<organism evidence="1 2">
    <name type="scientific">Sphaerodactylus townsendi</name>
    <dbReference type="NCBI Taxonomy" id="933632"/>
    <lineage>
        <taxon>Eukaryota</taxon>
        <taxon>Metazoa</taxon>
        <taxon>Chordata</taxon>
        <taxon>Craniata</taxon>
        <taxon>Vertebrata</taxon>
        <taxon>Euteleostomi</taxon>
        <taxon>Lepidosauria</taxon>
        <taxon>Squamata</taxon>
        <taxon>Bifurcata</taxon>
        <taxon>Gekkota</taxon>
        <taxon>Sphaerodactylidae</taxon>
        <taxon>Sphaerodactylus</taxon>
    </lineage>
</organism>
<dbReference type="Proteomes" id="UP000827872">
    <property type="component" value="Linkage Group LG03"/>
</dbReference>
<name>A0ACB8EM14_9SAUR</name>
<keyword evidence="2" id="KW-1185">Reference proteome</keyword>
<evidence type="ECO:0000313" key="2">
    <source>
        <dbReference type="Proteomes" id="UP000827872"/>
    </source>
</evidence>
<evidence type="ECO:0000313" key="1">
    <source>
        <dbReference type="EMBL" id="KAH7993530.1"/>
    </source>
</evidence>
<protein>
    <submittedName>
        <fullName evidence="1">Uncharacterized protein</fullName>
    </submittedName>
</protein>
<reference evidence="1" key="1">
    <citation type="submission" date="2021-08" db="EMBL/GenBank/DDBJ databases">
        <title>The first chromosome-level gecko genome reveals the dynamic sex chromosomes of Neotropical dwarf geckos (Sphaerodactylidae: Sphaerodactylus).</title>
        <authorList>
            <person name="Pinto B.J."/>
            <person name="Keating S.E."/>
            <person name="Gamble T."/>
        </authorList>
    </citation>
    <scope>NUCLEOTIDE SEQUENCE</scope>
    <source>
        <strain evidence="1">TG3544</strain>
    </source>
</reference>
<sequence>MRREIHFLRRNMELLLARAEAAERGRQDPPLLLPPPPEGERPVPALPNDEPPGQLGPLGLPEPQQPQVEAHMEKYGGDYEDEIEQVHEVGALLEGAAASWYVGLYRSRAPELRSFPHFMLACGGSLRIRLRKRRPGSGYGKSGKGPDP</sequence>
<dbReference type="EMBL" id="CM037616">
    <property type="protein sequence ID" value="KAH7993530.1"/>
    <property type="molecule type" value="Genomic_DNA"/>
</dbReference>
<comment type="caution">
    <text evidence="1">The sequence shown here is derived from an EMBL/GenBank/DDBJ whole genome shotgun (WGS) entry which is preliminary data.</text>
</comment>
<proteinExistence type="predicted"/>